<accession>A0A0C2IKJ4</accession>
<dbReference type="EMBL" id="AWTV01000009">
    <property type="protein sequence ID" value="KIH89616.1"/>
    <property type="molecule type" value="Genomic_DNA"/>
</dbReference>
<dbReference type="VEuPathDB" id="FungiDB:SPBR_07991"/>
<gene>
    <name evidence="1" type="ORF">SPBR_07991</name>
</gene>
<evidence type="ECO:0000313" key="2">
    <source>
        <dbReference type="Proteomes" id="UP000031575"/>
    </source>
</evidence>
<evidence type="ECO:0000313" key="1">
    <source>
        <dbReference type="EMBL" id="KIH89616.1"/>
    </source>
</evidence>
<organism evidence="1 2">
    <name type="scientific">Sporothrix brasiliensis 5110</name>
    <dbReference type="NCBI Taxonomy" id="1398154"/>
    <lineage>
        <taxon>Eukaryota</taxon>
        <taxon>Fungi</taxon>
        <taxon>Dikarya</taxon>
        <taxon>Ascomycota</taxon>
        <taxon>Pezizomycotina</taxon>
        <taxon>Sordariomycetes</taxon>
        <taxon>Sordariomycetidae</taxon>
        <taxon>Ophiostomatales</taxon>
        <taxon>Ophiostomataceae</taxon>
        <taxon>Sporothrix</taxon>
    </lineage>
</organism>
<comment type="caution">
    <text evidence="1">The sequence shown here is derived from an EMBL/GenBank/DDBJ whole genome shotgun (WGS) entry which is preliminary data.</text>
</comment>
<proteinExistence type="predicted"/>
<dbReference type="OrthoDB" id="406152at2759"/>
<dbReference type="GeneID" id="63681163"/>
<dbReference type="HOGENOM" id="CLU_140461_0_0_1"/>
<dbReference type="AlphaFoldDB" id="A0A0C2IKJ4"/>
<dbReference type="RefSeq" id="XP_040617626.1">
    <property type="nucleotide sequence ID" value="XM_040766242.1"/>
</dbReference>
<sequence length="129" mass="14164">MCRTAYYDHPLCGCRWLAIAQPCGPGMGFSTCPSFFSGYATRAGHGSGSSGYGTSALKPSVWELFTGRDIHRERQAEHAWSAVPCPVHTLGGVYDRNYLRRILDVQNGMRLGTGPDPQDFGLECRCDVM</sequence>
<keyword evidence="2" id="KW-1185">Reference proteome</keyword>
<reference evidence="1 2" key="1">
    <citation type="journal article" date="2014" name="BMC Genomics">
        <title>Comparative genomics of the major fungal agents of human and animal Sporotrichosis: Sporothrix schenckii and Sporothrix brasiliensis.</title>
        <authorList>
            <person name="Teixeira M.M."/>
            <person name="de Almeida L.G."/>
            <person name="Kubitschek-Barreira P."/>
            <person name="Alves F.L."/>
            <person name="Kioshima E.S."/>
            <person name="Abadio A.K."/>
            <person name="Fernandes L."/>
            <person name="Derengowski L.S."/>
            <person name="Ferreira K.S."/>
            <person name="Souza R.C."/>
            <person name="Ruiz J.C."/>
            <person name="de Andrade N.C."/>
            <person name="Paes H.C."/>
            <person name="Nicola A.M."/>
            <person name="Albuquerque P."/>
            <person name="Gerber A.L."/>
            <person name="Martins V.P."/>
            <person name="Peconick L.D."/>
            <person name="Neto A.V."/>
            <person name="Chaucanez C.B."/>
            <person name="Silva P.A."/>
            <person name="Cunha O.L."/>
            <person name="de Oliveira F.F."/>
            <person name="dos Santos T.C."/>
            <person name="Barros A.L."/>
            <person name="Soares M.A."/>
            <person name="de Oliveira L.M."/>
            <person name="Marini M.M."/>
            <person name="Villalobos-Duno H."/>
            <person name="Cunha M.M."/>
            <person name="de Hoog S."/>
            <person name="da Silveira J.F."/>
            <person name="Henrissat B."/>
            <person name="Nino-Vega G.A."/>
            <person name="Cisalpino P.S."/>
            <person name="Mora-Montes H.M."/>
            <person name="Almeida S.R."/>
            <person name="Stajich J.E."/>
            <person name="Lopes-Bezerra L.M."/>
            <person name="Vasconcelos A.T."/>
            <person name="Felipe M.S."/>
        </authorList>
    </citation>
    <scope>NUCLEOTIDE SEQUENCE [LARGE SCALE GENOMIC DNA]</scope>
    <source>
        <strain evidence="1 2">5110</strain>
    </source>
</reference>
<dbReference type="Proteomes" id="UP000031575">
    <property type="component" value="Unassembled WGS sequence"/>
</dbReference>
<name>A0A0C2IKJ4_9PEZI</name>
<protein>
    <submittedName>
        <fullName evidence="1">Uncharacterized protein</fullName>
    </submittedName>
</protein>